<dbReference type="PANTHER" id="PTHR43229:SF6">
    <property type="entry name" value="ABC-TYPE MULTIDRUG TRANSPORT SYSTEM, PERMEASE COMPONENT"/>
    <property type="match status" value="1"/>
</dbReference>
<name>A0A075LUJ4_9EURY</name>
<evidence type="ECO:0000313" key="8">
    <source>
        <dbReference type="Proteomes" id="UP000027981"/>
    </source>
</evidence>
<dbReference type="KEGG" id="ppac:PAP_08305"/>
<dbReference type="GO" id="GO:0140359">
    <property type="term" value="F:ABC-type transporter activity"/>
    <property type="evidence" value="ECO:0007669"/>
    <property type="project" value="InterPro"/>
</dbReference>
<organism evidence="7 8">
    <name type="scientific">Palaeococcus pacificus DY20341</name>
    <dbReference type="NCBI Taxonomy" id="1343739"/>
    <lineage>
        <taxon>Archaea</taxon>
        <taxon>Methanobacteriati</taxon>
        <taxon>Methanobacteriota</taxon>
        <taxon>Thermococci</taxon>
        <taxon>Thermococcales</taxon>
        <taxon>Thermococcaceae</taxon>
        <taxon>Palaeococcus</taxon>
    </lineage>
</organism>
<dbReference type="InterPro" id="IPR051784">
    <property type="entry name" value="Nod_factor_ABC_transporter"/>
</dbReference>
<feature type="transmembrane region" description="Helical" evidence="5">
    <location>
        <begin position="114"/>
        <end position="136"/>
    </location>
</feature>
<evidence type="ECO:0000313" key="7">
    <source>
        <dbReference type="EMBL" id="AIF70049.1"/>
    </source>
</evidence>
<keyword evidence="3 5" id="KW-1133">Transmembrane helix</keyword>
<dbReference type="eggNOG" id="arCOG01465">
    <property type="taxonomic scope" value="Archaea"/>
</dbReference>
<feature type="transmembrane region" description="Helical" evidence="5">
    <location>
        <begin position="240"/>
        <end position="258"/>
    </location>
</feature>
<dbReference type="PANTHER" id="PTHR43229">
    <property type="entry name" value="NODULATION PROTEIN J"/>
    <property type="match status" value="1"/>
</dbReference>
<dbReference type="InterPro" id="IPR000412">
    <property type="entry name" value="ABC_2_transport"/>
</dbReference>
<dbReference type="Proteomes" id="UP000027981">
    <property type="component" value="Chromosome"/>
</dbReference>
<keyword evidence="8" id="KW-1185">Reference proteome</keyword>
<dbReference type="OrthoDB" id="85744at2157"/>
<protein>
    <submittedName>
        <fullName evidence="7">Multidrug ABC transporter permease</fullName>
    </submittedName>
</protein>
<evidence type="ECO:0000256" key="2">
    <source>
        <dbReference type="ARBA" id="ARBA00022692"/>
    </source>
</evidence>
<proteinExistence type="predicted"/>
<dbReference type="GeneID" id="24842761"/>
<evidence type="ECO:0000256" key="4">
    <source>
        <dbReference type="ARBA" id="ARBA00023136"/>
    </source>
</evidence>
<evidence type="ECO:0000256" key="5">
    <source>
        <dbReference type="SAM" id="Phobius"/>
    </source>
</evidence>
<feature type="transmembrane region" description="Helical" evidence="5">
    <location>
        <begin position="67"/>
        <end position="93"/>
    </location>
</feature>
<sequence>MAATDELRALWGVVVKNWRIFLSYKVWFASDIAFGLFFVGQALLIGIGLTGERNSQALQNITGYSDYVAFAVLGFMVLSFGLTFMGGFVWSVVDELYAGTLEYNFASPMNRLTFFLGNVLLRIVMNGIYLVFYMLIFKLIFNIQLNFVNFAKALPILLLGSIGMIGFGLAAAGIVLYLRDPGPFINILEMLIFALSGAMYPVSILPKGLQILAKALPYAPTTDAIRKIVAFGYSQSSGEISYLVFISSVYAFIGYITYKWSEKQARTVGLKSY</sequence>
<accession>A0A075LUJ4</accession>
<evidence type="ECO:0000256" key="1">
    <source>
        <dbReference type="ARBA" id="ARBA00004141"/>
    </source>
</evidence>
<keyword evidence="4 5" id="KW-0472">Membrane</keyword>
<keyword evidence="2 5" id="KW-0812">Transmembrane</keyword>
<dbReference type="PROSITE" id="PS51012">
    <property type="entry name" value="ABC_TM2"/>
    <property type="match status" value="1"/>
</dbReference>
<dbReference type="AlphaFoldDB" id="A0A075LUJ4"/>
<evidence type="ECO:0000256" key="3">
    <source>
        <dbReference type="ARBA" id="ARBA00022989"/>
    </source>
</evidence>
<gene>
    <name evidence="7" type="ORF">PAP_08305</name>
</gene>
<reference evidence="7 8" key="2">
    <citation type="journal article" date="2015" name="Genome Announc.">
        <title>Complete Genome Sequence of Hyperthermophilic Piezophilic Archaeon Palaeococcus pacificus DY20341T, Isolated from Deep-Sea Hydrothermal Sediments.</title>
        <authorList>
            <person name="Zeng X."/>
            <person name="Jebbar M."/>
            <person name="Shao Z."/>
        </authorList>
    </citation>
    <scope>NUCLEOTIDE SEQUENCE [LARGE SCALE GENOMIC DNA]</scope>
    <source>
        <strain evidence="7 8">DY20341</strain>
    </source>
</reference>
<dbReference type="Pfam" id="PF01061">
    <property type="entry name" value="ABC2_membrane"/>
    <property type="match status" value="1"/>
</dbReference>
<dbReference type="STRING" id="1343739.PAP_08305"/>
<dbReference type="PRINTS" id="PR00164">
    <property type="entry name" value="ABC2TRNSPORT"/>
</dbReference>
<dbReference type="HOGENOM" id="CLU_089201_0_0_2"/>
<feature type="transmembrane region" description="Helical" evidence="5">
    <location>
        <begin position="184"/>
        <end position="202"/>
    </location>
</feature>
<feature type="domain" description="ABC transmembrane type-2" evidence="6">
    <location>
        <begin position="34"/>
        <end position="261"/>
    </location>
</feature>
<dbReference type="RefSeq" id="WP_048165540.1">
    <property type="nucleotide sequence ID" value="NZ_CP006019.1"/>
</dbReference>
<dbReference type="EMBL" id="CP006019">
    <property type="protein sequence ID" value="AIF70049.1"/>
    <property type="molecule type" value="Genomic_DNA"/>
</dbReference>
<feature type="transmembrane region" description="Helical" evidence="5">
    <location>
        <begin position="26"/>
        <end position="47"/>
    </location>
</feature>
<reference evidence="8" key="1">
    <citation type="submission" date="2013-06" db="EMBL/GenBank/DDBJ databases">
        <title>Complete Genome Sequence of Hyperthermophilic Palaeococcus pacificus DY20341T, Isolated from a Deep-Sea Hydrothermal Sediments.</title>
        <authorList>
            <person name="Zeng X."/>
            <person name="Shao Z."/>
        </authorList>
    </citation>
    <scope>NUCLEOTIDE SEQUENCE [LARGE SCALE GENOMIC DNA]</scope>
    <source>
        <strain evidence="8">DY20341</strain>
    </source>
</reference>
<evidence type="ECO:0000259" key="6">
    <source>
        <dbReference type="PROSITE" id="PS51012"/>
    </source>
</evidence>
<dbReference type="GO" id="GO:0043190">
    <property type="term" value="C:ATP-binding cassette (ABC) transporter complex"/>
    <property type="evidence" value="ECO:0007669"/>
    <property type="project" value="InterPro"/>
</dbReference>
<feature type="transmembrane region" description="Helical" evidence="5">
    <location>
        <begin position="156"/>
        <end position="177"/>
    </location>
</feature>
<dbReference type="InterPro" id="IPR013525">
    <property type="entry name" value="ABC2_TM"/>
</dbReference>
<comment type="subcellular location">
    <subcellularLocation>
        <location evidence="1">Membrane</location>
        <topology evidence="1">Multi-pass membrane protein</topology>
    </subcellularLocation>
</comment>
<dbReference type="InterPro" id="IPR047817">
    <property type="entry name" value="ABC2_TM_bact-type"/>
</dbReference>